<dbReference type="Gene3D" id="3.90.870.10">
    <property type="entry name" value="DHBP synthase"/>
    <property type="match status" value="1"/>
</dbReference>
<evidence type="ECO:0000256" key="9">
    <source>
        <dbReference type="ARBA" id="ARBA00022741"/>
    </source>
</evidence>
<dbReference type="GO" id="GO:0005737">
    <property type="term" value="C:cytoplasm"/>
    <property type="evidence" value="ECO:0007669"/>
    <property type="project" value="UniProtKB-SubCell"/>
</dbReference>
<keyword evidence="5 14" id="KW-0963">Cytoplasm</keyword>
<dbReference type="GO" id="GO:0005524">
    <property type="term" value="F:ATP binding"/>
    <property type="evidence" value="ECO:0007669"/>
    <property type="project" value="UniProtKB-UniRule"/>
</dbReference>
<feature type="domain" description="YrdC-like" evidence="16">
    <location>
        <begin position="38"/>
        <end position="242"/>
    </location>
</feature>
<evidence type="ECO:0000256" key="7">
    <source>
        <dbReference type="ARBA" id="ARBA00022694"/>
    </source>
</evidence>
<evidence type="ECO:0000256" key="11">
    <source>
        <dbReference type="ARBA" id="ARBA00029774"/>
    </source>
</evidence>
<feature type="binding site" evidence="15">
    <location>
        <position position="224"/>
    </location>
    <ligand>
        <name>L-threonine</name>
        <dbReference type="ChEBI" id="CHEBI:57926"/>
    </ligand>
</feature>
<feature type="binding site" evidence="15">
    <location>
        <position position="164"/>
    </location>
    <ligand>
        <name>L-threonine</name>
        <dbReference type="ChEBI" id="CHEBI:57926"/>
    </ligand>
</feature>
<dbReference type="InterPro" id="IPR038385">
    <property type="entry name" value="Sua5/YwlC_C"/>
</dbReference>
<keyword evidence="7 14" id="KW-0819">tRNA processing</keyword>
<keyword evidence="8 14" id="KW-0548">Nucleotidyltransferase</keyword>
<dbReference type="EMBL" id="JAPQKR010000008">
    <property type="protein sequence ID" value="KAJ5212422.1"/>
    <property type="molecule type" value="Genomic_DNA"/>
</dbReference>
<evidence type="ECO:0000256" key="3">
    <source>
        <dbReference type="ARBA" id="ARBA00012584"/>
    </source>
</evidence>
<evidence type="ECO:0000256" key="15">
    <source>
        <dbReference type="PIRSR" id="PIRSR004930-1"/>
    </source>
</evidence>
<feature type="binding site" evidence="15">
    <location>
        <position position="281"/>
    </location>
    <ligand>
        <name>ATP</name>
        <dbReference type="ChEBI" id="CHEBI:30616"/>
    </ligand>
</feature>
<dbReference type="Proteomes" id="UP001150904">
    <property type="component" value="Unassembled WGS sequence"/>
</dbReference>
<evidence type="ECO:0000259" key="16">
    <source>
        <dbReference type="PROSITE" id="PS51163"/>
    </source>
</evidence>
<reference evidence="17" key="2">
    <citation type="journal article" date="2023" name="IMA Fungus">
        <title>Comparative genomic study of the Penicillium genus elucidates a diverse pangenome and 15 lateral gene transfer events.</title>
        <authorList>
            <person name="Petersen C."/>
            <person name="Sorensen T."/>
            <person name="Nielsen M.R."/>
            <person name="Sondergaard T.E."/>
            <person name="Sorensen J.L."/>
            <person name="Fitzpatrick D.A."/>
            <person name="Frisvad J.C."/>
            <person name="Nielsen K.L."/>
        </authorList>
    </citation>
    <scope>NUCLEOTIDE SEQUENCE</scope>
    <source>
        <strain evidence="17">IBT 15544</strain>
    </source>
</reference>
<keyword evidence="9 14" id="KW-0547">Nucleotide-binding</keyword>
<dbReference type="AlphaFoldDB" id="A0A9W9N3B3"/>
<dbReference type="EC" id="2.7.7.87" evidence="3 14"/>
<evidence type="ECO:0000256" key="14">
    <source>
        <dbReference type="PIRNR" id="PIRNR004930"/>
    </source>
</evidence>
<comment type="similarity">
    <text evidence="2 14">Belongs to the SUA5 family.</text>
</comment>
<dbReference type="Pfam" id="PF03481">
    <property type="entry name" value="Sua5_C"/>
    <property type="match status" value="1"/>
</dbReference>
<evidence type="ECO:0000256" key="2">
    <source>
        <dbReference type="ARBA" id="ARBA00007663"/>
    </source>
</evidence>
<dbReference type="GO" id="GO:0003725">
    <property type="term" value="F:double-stranded RNA binding"/>
    <property type="evidence" value="ECO:0007669"/>
    <property type="project" value="UniProtKB-UniRule"/>
</dbReference>
<dbReference type="NCBIfam" id="TIGR00057">
    <property type="entry name" value="L-threonylcarbamoyladenylate synthase"/>
    <property type="match status" value="1"/>
</dbReference>
<evidence type="ECO:0000256" key="10">
    <source>
        <dbReference type="ARBA" id="ARBA00022840"/>
    </source>
</evidence>
<evidence type="ECO:0000256" key="1">
    <source>
        <dbReference type="ARBA" id="ARBA00004496"/>
    </source>
</evidence>
<feature type="binding site" evidence="15">
    <location>
        <position position="88"/>
    </location>
    <ligand>
        <name>ATP</name>
        <dbReference type="ChEBI" id="CHEBI:30616"/>
    </ligand>
</feature>
<evidence type="ECO:0000256" key="4">
    <source>
        <dbReference type="ARBA" id="ARBA00015492"/>
    </source>
</evidence>
<organism evidence="17 18">
    <name type="scientific">Penicillium cinerascens</name>
    <dbReference type="NCBI Taxonomy" id="70096"/>
    <lineage>
        <taxon>Eukaryota</taxon>
        <taxon>Fungi</taxon>
        <taxon>Dikarya</taxon>
        <taxon>Ascomycota</taxon>
        <taxon>Pezizomycotina</taxon>
        <taxon>Eurotiomycetes</taxon>
        <taxon>Eurotiomycetidae</taxon>
        <taxon>Eurotiales</taxon>
        <taxon>Aspergillaceae</taxon>
        <taxon>Penicillium</taxon>
    </lineage>
</organism>
<feature type="binding site" evidence="15">
    <location>
        <position position="184"/>
    </location>
    <ligand>
        <name>L-threonine</name>
        <dbReference type="ChEBI" id="CHEBI:57926"/>
    </ligand>
</feature>
<sequence length="432" mass="46505">MTGSDTRVVSVQRLNQGPGDRSLAEWWADERKDQTPESKAIEEAAQILRSSDVPVAFPTETVYGLGADATRSVAVQGIYRTKQRPSDNPLIVHVDSLEMLDRLLNPENPSSPSATKTARASIPAIYKPLIDRFWPGPLTIILPNPSGSQLAPEVTSNLTTFGARMPSFPLARLLIHATNRPLAAPSANASTKPSPTTAQHVYHDLHGRIGLVLDGGPSGVGVESTVVDGLCGTPAILRPGGIGIEELRQCAGWENVTLAYNDGTFDVKEIPRAPGMKYRHYSPKARVVLFEAGSSPAGVARHVQRDLHDTAIHAHNIGIVRTRHWKQGLDLAPDSVLAKSLQPVDAAIENLFSFPLPVQETGSPNRRTKLAYDYHLGSDTVSIAHGLFAALRAIDECDVDVIYVEGISDKDGDLAAAVMNRLRKAAGAEMKA</sequence>
<dbReference type="PROSITE" id="PS51163">
    <property type="entry name" value="YRDC"/>
    <property type="match status" value="1"/>
</dbReference>
<dbReference type="InterPro" id="IPR017945">
    <property type="entry name" value="DHBP_synth_RibB-like_a/b_dom"/>
</dbReference>
<proteinExistence type="inferred from homology"/>
<dbReference type="OrthoDB" id="412787at2759"/>
<evidence type="ECO:0000256" key="13">
    <source>
        <dbReference type="ARBA" id="ARBA00056339"/>
    </source>
</evidence>
<evidence type="ECO:0000313" key="18">
    <source>
        <dbReference type="Proteomes" id="UP001150904"/>
    </source>
</evidence>
<feature type="binding site" evidence="15">
    <location>
        <position position="238"/>
    </location>
    <ligand>
        <name>ATP</name>
        <dbReference type="ChEBI" id="CHEBI:30616"/>
    </ligand>
</feature>
<dbReference type="GO" id="GO:0006450">
    <property type="term" value="P:regulation of translational fidelity"/>
    <property type="evidence" value="ECO:0007669"/>
    <property type="project" value="TreeGrafter"/>
</dbReference>
<dbReference type="Pfam" id="PF01300">
    <property type="entry name" value="Sua5_yciO_yrdC"/>
    <property type="match status" value="1"/>
</dbReference>
<feature type="binding site" evidence="15">
    <location>
        <position position="84"/>
    </location>
    <ligand>
        <name>ATP</name>
        <dbReference type="ChEBI" id="CHEBI:30616"/>
    </ligand>
</feature>
<feature type="binding site" evidence="15">
    <location>
        <position position="93"/>
    </location>
    <ligand>
        <name>L-threonine</name>
        <dbReference type="ChEBI" id="CHEBI:57926"/>
    </ligand>
</feature>
<keyword evidence="18" id="KW-1185">Reference proteome</keyword>
<comment type="subcellular location">
    <subcellularLocation>
        <location evidence="1 14">Cytoplasm</location>
    </subcellularLocation>
</comment>
<dbReference type="InterPro" id="IPR005145">
    <property type="entry name" value="Sua5_C"/>
</dbReference>
<reference evidence="17" key="1">
    <citation type="submission" date="2022-12" db="EMBL/GenBank/DDBJ databases">
        <authorList>
            <person name="Petersen C."/>
        </authorList>
    </citation>
    <scope>NUCLEOTIDE SEQUENCE</scope>
    <source>
        <strain evidence="17">IBT 15544</strain>
    </source>
</reference>
<keyword evidence="10 14" id="KW-0067">ATP-binding</keyword>
<accession>A0A9W9N3B3</accession>
<dbReference type="GO" id="GO:0000049">
    <property type="term" value="F:tRNA binding"/>
    <property type="evidence" value="ECO:0007669"/>
    <property type="project" value="TreeGrafter"/>
</dbReference>
<evidence type="ECO:0000256" key="5">
    <source>
        <dbReference type="ARBA" id="ARBA00022490"/>
    </source>
</evidence>
<keyword evidence="6 14" id="KW-0808">Transferase</keyword>
<dbReference type="GO" id="GO:0002949">
    <property type="term" value="P:tRNA threonylcarbamoyladenosine modification"/>
    <property type="evidence" value="ECO:0007669"/>
    <property type="project" value="UniProtKB-ARBA"/>
</dbReference>
<dbReference type="PANTHER" id="PTHR17490:SF16">
    <property type="entry name" value="THREONYLCARBAMOYL-AMP SYNTHASE"/>
    <property type="match status" value="1"/>
</dbReference>
<name>A0A9W9N3B3_9EURO</name>
<evidence type="ECO:0000313" key="17">
    <source>
        <dbReference type="EMBL" id="KAJ5212422.1"/>
    </source>
</evidence>
<feature type="binding site" evidence="15">
    <location>
        <position position="186"/>
    </location>
    <ligand>
        <name>ATP</name>
        <dbReference type="ChEBI" id="CHEBI:30616"/>
    </ligand>
</feature>
<comment type="caution">
    <text evidence="17">The sequence shown here is derived from an EMBL/GenBank/DDBJ whole genome shotgun (WGS) entry which is preliminary data.</text>
</comment>
<comment type="function">
    <text evidence="13">Required for the formation of a threonylcarbamoyl group on adenosine at position 37 (t(6)A37) in tRNAs that read codons beginning with adenine. Likely catalyzes the conversion of L-threonine, HCO(3)(-)/CO(2) and ATP to give threonylcarbamoyl-AMP (TC-AMP) as the acyladenylate intermediate, with the release of diphosphate. Required for normal translation, by ensuring translation fidelity at the level of codon recognition, appropriate translation initiation selection and maintenance of reading frame. Also involved in telomere replication. Binds to single-stranded telomeric (ssTG) DNA and positively regulates telomere length.</text>
</comment>
<protein>
    <recommendedName>
        <fullName evidence="4 14">Threonylcarbamoyl-AMP synthase</fullName>
        <shortName evidence="14">TC-AMP synthase</shortName>
        <ecNumber evidence="3 14">2.7.7.87</ecNumber>
    </recommendedName>
    <alternativeName>
        <fullName evidence="11 14">L-threonylcarbamoyladenylate synthase</fullName>
    </alternativeName>
</protein>
<gene>
    <name evidence="17" type="ORF">N7498_004068</name>
</gene>
<evidence type="ECO:0000256" key="8">
    <source>
        <dbReference type="ARBA" id="ARBA00022695"/>
    </source>
</evidence>
<dbReference type="FunFam" id="3.90.870.10:FF:000008">
    <property type="entry name" value="Threonylcarbamoyl-AMP synthase"/>
    <property type="match status" value="1"/>
</dbReference>
<dbReference type="PIRSF" id="PIRSF004930">
    <property type="entry name" value="Tln_factor_SUA5"/>
    <property type="match status" value="1"/>
</dbReference>
<dbReference type="GO" id="GO:0061710">
    <property type="term" value="F:L-threonylcarbamoyladenylate synthase"/>
    <property type="evidence" value="ECO:0007669"/>
    <property type="project" value="UniProtKB-EC"/>
</dbReference>
<dbReference type="InterPro" id="IPR050156">
    <property type="entry name" value="TC-AMP_synthase_SUA5"/>
</dbReference>
<dbReference type="RefSeq" id="XP_058310592.1">
    <property type="nucleotide sequence ID" value="XM_058451130.1"/>
</dbReference>
<feature type="binding site" evidence="15">
    <location>
        <position position="194"/>
    </location>
    <ligand>
        <name>ATP</name>
        <dbReference type="ChEBI" id="CHEBI:30616"/>
    </ligand>
</feature>
<dbReference type="GeneID" id="83178431"/>
<feature type="binding site" evidence="15">
    <location>
        <position position="160"/>
    </location>
    <ligand>
        <name>ATP</name>
        <dbReference type="ChEBI" id="CHEBI:30616"/>
    </ligand>
</feature>
<comment type="catalytic activity">
    <reaction evidence="12 14">
        <text>L-threonine + hydrogencarbonate + ATP = L-threonylcarbamoyladenylate + diphosphate + H2O</text>
        <dbReference type="Rhea" id="RHEA:36407"/>
        <dbReference type="ChEBI" id="CHEBI:15377"/>
        <dbReference type="ChEBI" id="CHEBI:17544"/>
        <dbReference type="ChEBI" id="CHEBI:30616"/>
        <dbReference type="ChEBI" id="CHEBI:33019"/>
        <dbReference type="ChEBI" id="CHEBI:57926"/>
        <dbReference type="ChEBI" id="CHEBI:73682"/>
        <dbReference type="EC" id="2.7.7.87"/>
    </reaction>
</comment>
<evidence type="ECO:0000256" key="6">
    <source>
        <dbReference type="ARBA" id="ARBA00022679"/>
    </source>
</evidence>
<dbReference type="SUPFAM" id="SSF55821">
    <property type="entry name" value="YrdC/RibB"/>
    <property type="match status" value="1"/>
</dbReference>
<dbReference type="InterPro" id="IPR006070">
    <property type="entry name" value="Sua5-like_dom"/>
</dbReference>
<feature type="binding site" evidence="15">
    <location>
        <position position="61"/>
    </location>
    <ligand>
        <name>L-threonine</name>
        <dbReference type="ChEBI" id="CHEBI:57926"/>
    </ligand>
</feature>
<dbReference type="Gene3D" id="3.40.50.11030">
    <property type="entry name" value="Threonylcarbamoyl-AMP synthase, C-terminal domain"/>
    <property type="match status" value="1"/>
</dbReference>
<dbReference type="PANTHER" id="PTHR17490">
    <property type="entry name" value="SUA5"/>
    <property type="match status" value="1"/>
</dbReference>
<dbReference type="InterPro" id="IPR010923">
    <property type="entry name" value="T(6)A37_SUA5"/>
</dbReference>
<evidence type="ECO:0000256" key="12">
    <source>
        <dbReference type="ARBA" id="ARBA00048366"/>
    </source>
</evidence>